<dbReference type="InterPro" id="IPR029041">
    <property type="entry name" value="FAD-linked_oxidoreductase-like"/>
</dbReference>
<keyword evidence="8" id="KW-0520">NAD</keyword>
<dbReference type="GO" id="GO:0106312">
    <property type="term" value="F:methylenetetrahydrofolate reductase (NADH) activity"/>
    <property type="evidence" value="ECO:0007669"/>
    <property type="project" value="UniProtKB-EC"/>
</dbReference>
<evidence type="ECO:0000256" key="2">
    <source>
        <dbReference type="ARBA" id="ARBA00004777"/>
    </source>
</evidence>
<comment type="pathway">
    <text evidence="2 12">One-carbon metabolism; tetrahydrofolate interconversion.</text>
</comment>
<dbReference type="RefSeq" id="WP_134098248.1">
    <property type="nucleotide sequence ID" value="NZ_SODP01000001.1"/>
</dbReference>
<comment type="pathway">
    <text evidence="10">Amino-acid biosynthesis; L-methionine biosynthesis via de novo pathway.</text>
</comment>
<evidence type="ECO:0000256" key="6">
    <source>
        <dbReference type="ARBA" id="ARBA00022827"/>
    </source>
</evidence>
<evidence type="ECO:0000256" key="4">
    <source>
        <dbReference type="ARBA" id="ARBA00022605"/>
    </source>
</evidence>
<evidence type="ECO:0000313" key="14">
    <source>
        <dbReference type="Proteomes" id="UP000295146"/>
    </source>
</evidence>
<evidence type="ECO:0000256" key="7">
    <source>
        <dbReference type="ARBA" id="ARBA00023002"/>
    </source>
</evidence>
<keyword evidence="9" id="KW-0486">Methionine biosynthesis</keyword>
<evidence type="ECO:0000313" key="13">
    <source>
        <dbReference type="EMBL" id="TDW75808.1"/>
    </source>
</evidence>
<dbReference type="OrthoDB" id="9812555at2"/>
<keyword evidence="6 12" id="KW-0274">FAD</keyword>
<evidence type="ECO:0000256" key="12">
    <source>
        <dbReference type="RuleBase" id="RU003862"/>
    </source>
</evidence>
<dbReference type="GO" id="GO:0071949">
    <property type="term" value="F:FAD binding"/>
    <property type="evidence" value="ECO:0007669"/>
    <property type="project" value="TreeGrafter"/>
</dbReference>
<dbReference type="InterPro" id="IPR004620">
    <property type="entry name" value="MTHF_reductase_bac"/>
</dbReference>
<dbReference type="Proteomes" id="UP000295146">
    <property type="component" value="Unassembled WGS sequence"/>
</dbReference>
<keyword evidence="5 12" id="KW-0285">Flavoprotein</keyword>
<protein>
    <recommendedName>
        <fullName evidence="12">Methylenetetrahydrofolate reductase</fullName>
        <ecNumber evidence="12">1.5.1.54</ecNumber>
    </recommendedName>
</protein>
<dbReference type="CDD" id="cd00537">
    <property type="entry name" value="MTHFR"/>
    <property type="match status" value="1"/>
</dbReference>
<dbReference type="UniPathway" id="UPA00193"/>
<dbReference type="PANTHER" id="PTHR45754:SF3">
    <property type="entry name" value="METHYLENETETRAHYDROFOLATE REDUCTASE (NADPH)"/>
    <property type="match status" value="1"/>
</dbReference>
<dbReference type="InterPro" id="IPR003171">
    <property type="entry name" value="Mehydrof_redctse-like"/>
</dbReference>
<dbReference type="EMBL" id="SODP01000001">
    <property type="protein sequence ID" value="TDW75808.1"/>
    <property type="molecule type" value="Genomic_DNA"/>
</dbReference>
<dbReference type="GO" id="GO:0005829">
    <property type="term" value="C:cytosol"/>
    <property type="evidence" value="ECO:0007669"/>
    <property type="project" value="InterPro"/>
</dbReference>
<keyword evidence="14" id="KW-1185">Reference proteome</keyword>
<dbReference type="Gene3D" id="3.20.20.220">
    <property type="match status" value="1"/>
</dbReference>
<dbReference type="Pfam" id="PF02219">
    <property type="entry name" value="MTHFR"/>
    <property type="match status" value="1"/>
</dbReference>
<evidence type="ECO:0000256" key="9">
    <source>
        <dbReference type="ARBA" id="ARBA00023167"/>
    </source>
</evidence>
<keyword evidence="4" id="KW-0028">Amino-acid biosynthesis</keyword>
<gene>
    <name evidence="13" type="ORF">EV653_0948</name>
</gene>
<comment type="similarity">
    <text evidence="3 12">Belongs to the methylenetetrahydrofolate reductase family.</text>
</comment>
<keyword evidence="7 12" id="KW-0560">Oxidoreductase</keyword>
<evidence type="ECO:0000256" key="5">
    <source>
        <dbReference type="ARBA" id="ARBA00022630"/>
    </source>
</evidence>
<dbReference type="SUPFAM" id="SSF51730">
    <property type="entry name" value="FAD-linked oxidoreductase"/>
    <property type="match status" value="1"/>
</dbReference>
<dbReference type="AlphaFoldDB" id="A0A4R8CHJ7"/>
<dbReference type="PANTHER" id="PTHR45754">
    <property type="entry name" value="METHYLENETETRAHYDROFOLATE REDUCTASE"/>
    <property type="match status" value="1"/>
</dbReference>
<sequence>MANGLPSTRPGGAPTIRELLASGDRSFSFEFFPPKTPEAEEVLWRSIREIEQLRPTFVSITYGAGGTTRDGTIRVTERVAQDTSLTPLGHLTCVSHSRDELRSVIGAYAGAGVRNMLALRGDPPGGPNQPWVAHPEGLNHAVELVELIRSLGDFSVGVAAFPDKHPEATSLEADAQVLAAKAQAGADYAITQMFFGADDYFRLVDRSAALGCGMPVLPGIMPVTNIKQIQRMAELTGMALPEAVTSRLLAVEDDPAAVREVGIEIATELCERLLAGGAPGIHFITLNRSTATRQVFRNLSSQPTSSSFSSLTTNG</sequence>
<dbReference type="GO" id="GO:0009086">
    <property type="term" value="P:methionine biosynthetic process"/>
    <property type="evidence" value="ECO:0007669"/>
    <property type="project" value="UniProtKB-KW"/>
</dbReference>
<evidence type="ECO:0000256" key="3">
    <source>
        <dbReference type="ARBA" id="ARBA00006743"/>
    </source>
</evidence>
<comment type="caution">
    <text evidence="13">The sequence shown here is derived from an EMBL/GenBank/DDBJ whole genome shotgun (WGS) entry which is preliminary data.</text>
</comment>
<dbReference type="GO" id="GO:0035999">
    <property type="term" value="P:tetrahydrofolate interconversion"/>
    <property type="evidence" value="ECO:0007669"/>
    <property type="project" value="UniProtKB-UniPathway"/>
</dbReference>
<evidence type="ECO:0000256" key="8">
    <source>
        <dbReference type="ARBA" id="ARBA00023027"/>
    </source>
</evidence>
<accession>A0A4R8CHJ7</accession>
<evidence type="ECO:0000256" key="11">
    <source>
        <dbReference type="ARBA" id="ARBA00048628"/>
    </source>
</evidence>
<evidence type="ECO:0000256" key="1">
    <source>
        <dbReference type="ARBA" id="ARBA00001974"/>
    </source>
</evidence>
<evidence type="ECO:0000256" key="10">
    <source>
        <dbReference type="ARBA" id="ARBA00034478"/>
    </source>
</evidence>
<dbReference type="EC" id="1.5.1.54" evidence="12"/>
<organism evidence="13 14">
    <name type="scientific">Kribbella pratensis</name>
    <dbReference type="NCBI Taxonomy" id="2512112"/>
    <lineage>
        <taxon>Bacteria</taxon>
        <taxon>Bacillati</taxon>
        <taxon>Actinomycetota</taxon>
        <taxon>Actinomycetes</taxon>
        <taxon>Propionibacteriales</taxon>
        <taxon>Kribbellaceae</taxon>
        <taxon>Kribbella</taxon>
    </lineage>
</organism>
<comment type="catalytic activity">
    <reaction evidence="11">
        <text>(6S)-5-methyl-5,6,7,8-tetrahydrofolate + NAD(+) = (6R)-5,10-methylene-5,6,7,8-tetrahydrofolate + NADH + H(+)</text>
        <dbReference type="Rhea" id="RHEA:19821"/>
        <dbReference type="ChEBI" id="CHEBI:15378"/>
        <dbReference type="ChEBI" id="CHEBI:15636"/>
        <dbReference type="ChEBI" id="CHEBI:18608"/>
        <dbReference type="ChEBI" id="CHEBI:57540"/>
        <dbReference type="ChEBI" id="CHEBI:57945"/>
        <dbReference type="EC" id="1.5.1.54"/>
    </reaction>
    <physiologicalReaction direction="right-to-left" evidence="11">
        <dbReference type="Rhea" id="RHEA:19823"/>
    </physiologicalReaction>
</comment>
<comment type="cofactor">
    <cofactor evidence="1 12">
        <name>FAD</name>
        <dbReference type="ChEBI" id="CHEBI:57692"/>
    </cofactor>
</comment>
<name>A0A4R8CHJ7_9ACTN</name>
<reference evidence="13 14" key="1">
    <citation type="submission" date="2019-03" db="EMBL/GenBank/DDBJ databases">
        <title>Genomic Encyclopedia of Type Strains, Phase III (KMG-III): the genomes of soil and plant-associated and newly described type strains.</title>
        <authorList>
            <person name="Whitman W."/>
        </authorList>
    </citation>
    <scope>NUCLEOTIDE SEQUENCE [LARGE SCALE GENOMIC DNA]</scope>
    <source>
        <strain evidence="13 14">VKM Ac-2573</strain>
    </source>
</reference>
<proteinExistence type="inferred from homology"/>
<dbReference type="NCBIfam" id="TIGR00676">
    <property type="entry name" value="fadh2"/>
    <property type="match status" value="1"/>
</dbReference>